<dbReference type="GO" id="GO:0016405">
    <property type="term" value="F:CoA-ligase activity"/>
    <property type="evidence" value="ECO:0007669"/>
    <property type="project" value="TreeGrafter"/>
</dbReference>
<dbReference type="NCBIfam" id="NF006386">
    <property type="entry name" value="PRK08633.1"/>
    <property type="match status" value="1"/>
</dbReference>
<evidence type="ECO:0000313" key="8">
    <source>
        <dbReference type="EMBL" id="TCJ87294.1"/>
    </source>
</evidence>
<name>A0A4R1F3Z5_9GAMM</name>
<keyword evidence="2 8" id="KW-0436">Ligase</keyword>
<dbReference type="OrthoDB" id="9803968at2"/>
<dbReference type="GO" id="GO:0022857">
    <property type="term" value="F:transmembrane transporter activity"/>
    <property type="evidence" value="ECO:0007669"/>
    <property type="project" value="InterPro"/>
</dbReference>
<evidence type="ECO:0000256" key="3">
    <source>
        <dbReference type="ARBA" id="ARBA00022692"/>
    </source>
</evidence>
<dbReference type="InterPro" id="IPR020845">
    <property type="entry name" value="AMP-binding_CS"/>
</dbReference>
<evidence type="ECO:0000256" key="2">
    <source>
        <dbReference type="ARBA" id="ARBA00022598"/>
    </source>
</evidence>
<dbReference type="InterPro" id="IPR042099">
    <property type="entry name" value="ANL_N_sf"/>
</dbReference>
<reference evidence="8 9" key="1">
    <citation type="submission" date="2019-03" db="EMBL/GenBank/DDBJ databases">
        <title>Genomic Encyclopedia of Type Strains, Phase IV (KMG-IV): sequencing the most valuable type-strain genomes for metagenomic binning, comparative biology and taxonomic classification.</title>
        <authorList>
            <person name="Goeker M."/>
        </authorList>
    </citation>
    <scope>NUCLEOTIDE SEQUENCE [LARGE SCALE GENOMIC DNA]</scope>
    <source>
        <strain evidence="8 9">DSM 24830</strain>
    </source>
</reference>
<feature type="transmembrane region" description="Helical" evidence="6">
    <location>
        <begin position="44"/>
        <end position="65"/>
    </location>
</feature>
<evidence type="ECO:0000256" key="5">
    <source>
        <dbReference type="ARBA" id="ARBA00023136"/>
    </source>
</evidence>
<feature type="transmembrane region" description="Helical" evidence="6">
    <location>
        <begin position="305"/>
        <end position="323"/>
    </location>
</feature>
<feature type="transmembrane region" description="Helical" evidence="6">
    <location>
        <begin position="141"/>
        <end position="162"/>
    </location>
</feature>
<sequence>MKNALKVTGLFTFLAVAFLNAFVDLGHKIIIQNTIFKNYDGSELIVLTSIVNALILLPFILLFTPTGYISDKYAKNSVMRVSAWVALGITLLITFSYYQGWFWVAFAMTFLLAMQSAFYSPSKYGYVKGLVGDRRLAQANGLLQAVTTTGILLGTFFFSILFEKIIVGFEITDKDSLIAMMAPLGWVLVGLTTIELVLAYRLPQTNKTNHKMKFRWDDYIRGRTQVRNIRLVRRQPYIWLSILGLSIFWAISQVVLATYPAYAKEFLGITNTAMVQGLMAFAGIGVMIGSLIAGRVSRDHIETGLVPVGAIGITISLILVRAFDSSLLQALNFMFLGVMGGFIVVPLNALLQYHAQNNQLGRVLATNNLIQFSVMLLFLAITTVLSYYKFGSTGILWGLALIAFIGTLYAVFKIPESLLRFIVARIFAARYRMKVLGFENLPHSGGMLLLGNHISFVDWALVQIASPRQLKFVIERGYYERWYLNGVLKMFGAIPINSGDSAESLDMINKLLKDGKSVCLFPEGTISRTGQLSEFKRGYQRAIEGTNAKIVPFYLHGLWGSRFSRSSGFLKDSRQSGFKRDVIVAFGKPLPAETTPDQLKRRVFDLSFASWQKYSKTLDPIPVSWLKTAKRMSFQMAATDITGEPVSHHKFITGVFAFSSLIKKNSPEKNIGILVPASVGGAITNMAVMAAGKTAVNLNFTSSPEAIQGSIKSADIKTVYTSKKFILKLEQRGIKIKEILPETKLIYLEEFKEKLSKARMLFTLLSVMLLPTRILQWVFIKPIKLEDTAAILFSSGSEGNPKGVELSHLNLAANSRQIADTLNTREDDVVMSTLPTFHAFGLLATTFMPLSEGIPIICHPDPTDVVTIAKGVARHQATVLFGTSTFLRLYTMNKKVHPLMLRSLRLVIAGAERLNPDTRDAFTLKFNKQLLEGYGTTETSPVAAVNIPDELDTNYWKPQLGNKLGTVGMPLPGTSLRIVDPHTLEELATGEDGLILIGGPQVMKGYLNQPDKTAEVIVEMDKYRWYKSGDKGHLDSDGFLTIVDRYSRFAKLGGEMVSLSAVEEKIRGALGDPELELVAVNLPDDKKGEKVTLLIVNEMSAREIKKALIDAEMNPLMIPSAFINVNAVPTLGSGKTDFATSKKVALGEL</sequence>
<protein>
    <submittedName>
        <fullName evidence="8">Acyl-[acyl-carrier-protein]-phospholipid O-acyltransferase/long-chain-fatty-acid--[acyl-carrier-protein] ligase</fullName>
    </submittedName>
</protein>
<gene>
    <name evidence="8" type="ORF">EV695_1802</name>
</gene>
<dbReference type="CDD" id="cd07989">
    <property type="entry name" value="LPLAT_AGPAT-like"/>
    <property type="match status" value="1"/>
</dbReference>
<evidence type="ECO:0000259" key="7">
    <source>
        <dbReference type="PROSITE" id="PS50850"/>
    </source>
</evidence>
<proteinExistence type="inferred from homology"/>
<dbReference type="InterPro" id="IPR011701">
    <property type="entry name" value="MFS"/>
</dbReference>
<keyword evidence="3 6" id="KW-0812">Transmembrane</keyword>
<dbReference type="SMART" id="SM00563">
    <property type="entry name" value="PlsC"/>
    <property type="match status" value="1"/>
</dbReference>
<accession>A0A4R1F3Z5</accession>
<dbReference type="InterPro" id="IPR036259">
    <property type="entry name" value="MFS_trans_sf"/>
</dbReference>
<comment type="caution">
    <text evidence="8">The sequence shown here is derived from an EMBL/GenBank/DDBJ whole genome shotgun (WGS) entry which is preliminary data.</text>
</comment>
<dbReference type="PANTHER" id="PTHR24096:SF149">
    <property type="entry name" value="AMP-BINDING DOMAIN-CONTAINING PROTEIN-RELATED"/>
    <property type="match status" value="1"/>
</dbReference>
<dbReference type="SUPFAM" id="SSF103473">
    <property type="entry name" value="MFS general substrate transporter"/>
    <property type="match status" value="1"/>
</dbReference>
<evidence type="ECO:0000256" key="1">
    <source>
        <dbReference type="ARBA" id="ARBA00006432"/>
    </source>
</evidence>
<dbReference type="Pfam" id="PF07690">
    <property type="entry name" value="MFS_1"/>
    <property type="match status" value="1"/>
</dbReference>
<evidence type="ECO:0000256" key="4">
    <source>
        <dbReference type="ARBA" id="ARBA00022989"/>
    </source>
</evidence>
<feature type="transmembrane region" description="Helical" evidence="6">
    <location>
        <begin position="363"/>
        <end position="388"/>
    </location>
</feature>
<dbReference type="InterPro" id="IPR020846">
    <property type="entry name" value="MFS_dom"/>
</dbReference>
<dbReference type="InterPro" id="IPR045851">
    <property type="entry name" value="AMP-bd_C_sf"/>
</dbReference>
<keyword evidence="5 6" id="KW-0472">Membrane</keyword>
<keyword evidence="8" id="KW-0012">Acyltransferase</keyword>
<dbReference type="SUPFAM" id="SSF56801">
    <property type="entry name" value="Acetyl-CoA synthetase-like"/>
    <property type="match status" value="1"/>
</dbReference>
<dbReference type="Gene3D" id="3.30.300.30">
    <property type="match status" value="1"/>
</dbReference>
<dbReference type="CDD" id="cd06173">
    <property type="entry name" value="MFS_MefA_like"/>
    <property type="match status" value="1"/>
</dbReference>
<dbReference type="InterPro" id="IPR000873">
    <property type="entry name" value="AMP-dep_synth/lig_dom"/>
</dbReference>
<feature type="transmembrane region" description="Helical" evidence="6">
    <location>
        <begin position="177"/>
        <end position="202"/>
    </location>
</feature>
<dbReference type="Gene3D" id="3.40.50.12780">
    <property type="entry name" value="N-terminal domain of ligase-like"/>
    <property type="match status" value="1"/>
</dbReference>
<dbReference type="SUPFAM" id="SSF69593">
    <property type="entry name" value="Glycerol-3-phosphate (1)-acyltransferase"/>
    <property type="match status" value="1"/>
</dbReference>
<evidence type="ECO:0000313" key="9">
    <source>
        <dbReference type="Proteomes" id="UP000294887"/>
    </source>
</evidence>
<comment type="similarity">
    <text evidence="1">Belongs to the ATP-dependent AMP-binding enzyme family.</text>
</comment>
<keyword evidence="8" id="KW-0808">Transferase</keyword>
<dbReference type="AlphaFoldDB" id="A0A4R1F3Z5"/>
<dbReference type="InterPro" id="IPR002123">
    <property type="entry name" value="Plipid/glycerol_acylTrfase"/>
</dbReference>
<feature type="transmembrane region" description="Helical" evidence="6">
    <location>
        <begin position="394"/>
        <end position="412"/>
    </location>
</feature>
<dbReference type="Pfam" id="PF00501">
    <property type="entry name" value="AMP-binding"/>
    <property type="match status" value="1"/>
</dbReference>
<dbReference type="PROSITE" id="PS50850">
    <property type="entry name" value="MFS"/>
    <property type="match status" value="1"/>
</dbReference>
<organism evidence="8 9">
    <name type="scientific">Cocleimonas flava</name>
    <dbReference type="NCBI Taxonomy" id="634765"/>
    <lineage>
        <taxon>Bacteria</taxon>
        <taxon>Pseudomonadati</taxon>
        <taxon>Pseudomonadota</taxon>
        <taxon>Gammaproteobacteria</taxon>
        <taxon>Thiotrichales</taxon>
        <taxon>Thiotrichaceae</taxon>
        <taxon>Cocleimonas</taxon>
    </lineage>
</organism>
<dbReference type="Pfam" id="PF01553">
    <property type="entry name" value="Acyltransferase"/>
    <property type="match status" value="1"/>
</dbReference>
<keyword evidence="4 6" id="KW-1133">Transmembrane helix</keyword>
<dbReference type="PANTHER" id="PTHR24096">
    <property type="entry name" value="LONG-CHAIN-FATTY-ACID--COA LIGASE"/>
    <property type="match status" value="1"/>
</dbReference>
<dbReference type="EMBL" id="SMFQ01000003">
    <property type="protein sequence ID" value="TCJ87294.1"/>
    <property type="molecule type" value="Genomic_DNA"/>
</dbReference>
<dbReference type="GO" id="GO:0016746">
    <property type="term" value="F:acyltransferase activity"/>
    <property type="evidence" value="ECO:0007669"/>
    <property type="project" value="UniProtKB-KW"/>
</dbReference>
<feature type="transmembrane region" description="Helical" evidence="6">
    <location>
        <begin position="77"/>
        <end position="95"/>
    </location>
</feature>
<dbReference type="PROSITE" id="PS00455">
    <property type="entry name" value="AMP_BINDING"/>
    <property type="match status" value="1"/>
</dbReference>
<feature type="transmembrane region" description="Helical" evidence="6">
    <location>
        <begin position="329"/>
        <end position="351"/>
    </location>
</feature>
<dbReference type="RefSeq" id="WP_131905584.1">
    <property type="nucleotide sequence ID" value="NZ_BAAAFU010000004.1"/>
</dbReference>
<feature type="domain" description="Major facilitator superfamily (MFS) profile" evidence="7">
    <location>
        <begin position="10"/>
        <end position="418"/>
    </location>
</feature>
<evidence type="ECO:0000256" key="6">
    <source>
        <dbReference type="SAM" id="Phobius"/>
    </source>
</evidence>
<dbReference type="Gene3D" id="1.20.1250.20">
    <property type="entry name" value="MFS general substrate transporter like domains"/>
    <property type="match status" value="1"/>
</dbReference>
<feature type="transmembrane region" description="Helical" evidence="6">
    <location>
        <begin position="274"/>
        <end position="293"/>
    </location>
</feature>
<dbReference type="Proteomes" id="UP000294887">
    <property type="component" value="Unassembled WGS sequence"/>
</dbReference>
<keyword evidence="9" id="KW-1185">Reference proteome</keyword>
<feature type="transmembrane region" description="Helical" evidence="6">
    <location>
        <begin position="237"/>
        <end position="262"/>
    </location>
</feature>
<feature type="transmembrane region" description="Helical" evidence="6">
    <location>
        <begin position="101"/>
        <end position="120"/>
    </location>
</feature>